<evidence type="ECO:0000256" key="3">
    <source>
        <dbReference type="ARBA" id="ARBA00022679"/>
    </source>
</evidence>
<evidence type="ECO:0000259" key="4">
    <source>
        <dbReference type="Pfam" id="PF00535"/>
    </source>
</evidence>
<evidence type="ECO:0000313" key="7">
    <source>
        <dbReference type="Proteomes" id="UP000095657"/>
    </source>
</evidence>
<protein>
    <submittedName>
        <fullName evidence="5">Glycosyltransferase</fullName>
        <ecNumber evidence="5">2.4.-.-</ecNumber>
    </submittedName>
</protein>
<name>A0A174RYA6_9BACE</name>
<dbReference type="STRING" id="47678.ERS852494_03346"/>
<dbReference type="InterPro" id="IPR029044">
    <property type="entry name" value="Nucleotide-diphossugar_trans"/>
</dbReference>
<dbReference type="EC" id="2.4.-.-" evidence="5"/>
<proteinExistence type="inferred from homology"/>
<dbReference type="CDD" id="cd04186">
    <property type="entry name" value="GT_2_like_c"/>
    <property type="match status" value="1"/>
</dbReference>
<dbReference type="Pfam" id="PF00535">
    <property type="entry name" value="Glycos_transf_2"/>
    <property type="match status" value="1"/>
</dbReference>
<dbReference type="SUPFAM" id="SSF53448">
    <property type="entry name" value="Nucleotide-diphospho-sugar transferases"/>
    <property type="match status" value="1"/>
</dbReference>
<dbReference type="GO" id="GO:0016757">
    <property type="term" value="F:glycosyltransferase activity"/>
    <property type="evidence" value="ECO:0007669"/>
    <property type="project" value="UniProtKB-KW"/>
</dbReference>
<keyword evidence="2 5" id="KW-0328">Glycosyltransferase</keyword>
<dbReference type="Proteomes" id="UP000095657">
    <property type="component" value="Unassembled WGS sequence"/>
</dbReference>
<evidence type="ECO:0000256" key="2">
    <source>
        <dbReference type="ARBA" id="ARBA00022676"/>
    </source>
</evidence>
<dbReference type="Gene3D" id="3.90.550.10">
    <property type="entry name" value="Spore Coat Polysaccharide Biosynthesis Protein SpsA, Chain A"/>
    <property type="match status" value="1"/>
</dbReference>
<accession>A0A174RYA6</accession>
<evidence type="ECO:0000313" key="8">
    <source>
        <dbReference type="Proteomes" id="UP000095725"/>
    </source>
</evidence>
<keyword evidence="3 5" id="KW-0808">Transferase</keyword>
<evidence type="ECO:0000313" key="6">
    <source>
        <dbReference type="EMBL" id="CUQ41315.1"/>
    </source>
</evidence>
<organism evidence="5 7">
    <name type="scientific">Bacteroides caccae</name>
    <dbReference type="NCBI Taxonomy" id="47678"/>
    <lineage>
        <taxon>Bacteria</taxon>
        <taxon>Pseudomonadati</taxon>
        <taxon>Bacteroidota</taxon>
        <taxon>Bacteroidia</taxon>
        <taxon>Bacteroidales</taxon>
        <taxon>Bacteroidaceae</taxon>
        <taxon>Bacteroides</taxon>
    </lineage>
</organism>
<dbReference type="PANTHER" id="PTHR43179:SF12">
    <property type="entry name" value="GALACTOFURANOSYLTRANSFERASE GLFT2"/>
    <property type="match status" value="1"/>
</dbReference>
<dbReference type="Proteomes" id="UP000095725">
    <property type="component" value="Unassembled WGS sequence"/>
</dbReference>
<feature type="domain" description="Glycosyltransferase 2-like" evidence="4">
    <location>
        <begin position="22"/>
        <end position="133"/>
    </location>
</feature>
<dbReference type="EMBL" id="CZAI01000008">
    <property type="protein sequence ID" value="CUP89081.1"/>
    <property type="molecule type" value="Genomic_DNA"/>
</dbReference>
<dbReference type="InterPro" id="IPR001173">
    <property type="entry name" value="Glyco_trans_2-like"/>
</dbReference>
<sequence>MGGHRGTGERKAEREAKAMKVSVVILNWNGCDMLRTFLPSVVRYSKGEGVEVCVADNGSTDASVEMLRQDFPSVRVILLDQNHGFADGYNLALQQVEADYVVLLNSDVEVTEHWLEPMIAYLDIHPEVAACQPKIRSWRQKDHFEYAGAAGGFLDKYGYPFCRGRIMGVVEKDEGQYDKVIPVFWATGAALVIRRADYKEVGGLDGRFFAHMEEIDLCWRLRSRGREIVCVPQSKVYHVGGATLKKENPRKTFLNFRNNLVMLYKNLPAEELNKVMRIRACLDYVAAFVFLLKGDWDNACAVMRARKEYKQIRPSFSSSREENMRKKRLDLIPERTKNSILWQFYVRGCKRFSQLSDLKG</sequence>
<dbReference type="AlphaFoldDB" id="A0A174RYA6"/>
<evidence type="ECO:0000313" key="5">
    <source>
        <dbReference type="EMBL" id="CUP89081.1"/>
    </source>
</evidence>
<reference evidence="7 8" key="1">
    <citation type="submission" date="2015-09" db="EMBL/GenBank/DDBJ databases">
        <authorList>
            <consortium name="Pathogen Informatics"/>
        </authorList>
    </citation>
    <scope>NUCLEOTIDE SEQUENCE [LARGE SCALE GENOMIC DNA]</scope>
    <source>
        <strain evidence="5 7">2789STDY5834880</strain>
        <strain evidence="6 8">2789STDY5834946</strain>
    </source>
</reference>
<gene>
    <name evidence="5" type="primary">wbbL_2</name>
    <name evidence="6" type="synonym">wbbL_1</name>
    <name evidence="5" type="ORF">ERS852494_03346</name>
    <name evidence="6" type="ORF">ERS852558_03139</name>
</gene>
<dbReference type="PANTHER" id="PTHR43179">
    <property type="entry name" value="RHAMNOSYLTRANSFERASE WBBL"/>
    <property type="match status" value="1"/>
</dbReference>
<comment type="similarity">
    <text evidence="1">Belongs to the glycosyltransferase 2 family.</text>
</comment>
<evidence type="ECO:0000256" key="1">
    <source>
        <dbReference type="ARBA" id="ARBA00006739"/>
    </source>
</evidence>
<dbReference type="EMBL" id="CZBL01000014">
    <property type="protein sequence ID" value="CUQ41315.1"/>
    <property type="molecule type" value="Genomic_DNA"/>
</dbReference>